<dbReference type="GeneID" id="17306088"/>
<name>L1JLK6_GUITC</name>
<feature type="transmembrane region" description="Helical" evidence="1">
    <location>
        <begin position="121"/>
        <end position="141"/>
    </location>
</feature>
<dbReference type="HOGENOM" id="CLU_1597572_0_0_1"/>
<keyword evidence="1" id="KW-0812">Transmembrane</keyword>
<dbReference type="EnsemblProtists" id="EKX49237">
    <property type="protein sequence ID" value="EKX49237"/>
    <property type="gene ID" value="GUITHDRAFT_162110"/>
</dbReference>
<organism evidence="2">
    <name type="scientific">Guillardia theta (strain CCMP2712)</name>
    <name type="common">Cryptophyte</name>
    <dbReference type="NCBI Taxonomy" id="905079"/>
    <lineage>
        <taxon>Eukaryota</taxon>
        <taxon>Cryptophyceae</taxon>
        <taxon>Pyrenomonadales</taxon>
        <taxon>Geminigeraceae</taxon>
        <taxon>Guillardia</taxon>
    </lineage>
</organism>
<evidence type="ECO:0000313" key="4">
    <source>
        <dbReference type="Proteomes" id="UP000011087"/>
    </source>
</evidence>
<reference evidence="2 4" key="1">
    <citation type="journal article" date="2012" name="Nature">
        <title>Algal genomes reveal evolutionary mosaicism and the fate of nucleomorphs.</title>
        <authorList>
            <consortium name="DOE Joint Genome Institute"/>
            <person name="Curtis B.A."/>
            <person name="Tanifuji G."/>
            <person name="Burki F."/>
            <person name="Gruber A."/>
            <person name="Irimia M."/>
            <person name="Maruyama S."/>
            <person name="Arias M.C."/>
            <person name="Ball S.G."/>
            <person name="Gile G.H."/>
            <person name="Hirakawa Y."/>
            <person name="Hopkins J.F."/>
            <person name="Kuo A."/>
            <person name="Rensing S.A."/>
            <person name="Schmutz J."/>
            <person name="Symeonidi A."/>
            <person name="Elias M."/>
            <person name="Eveleigh R.J."/>
            <person name="Herman E.K."/>
            <person name="Klute M.J."/>
            <person name="Nakayama T."/>
            <person name="Obornik M."/>
            <person name="Reyes-Prieto A."/>
            <person name="Armbrust E.V."/>
            <person name="Aves S.J."/>
            <person name="Beiko R.G."/>
            <person name="Coutinho P."/>
            <person name="Dacks J.B."/>
            <person name="Durnford D.G."/>
            <person name="Fast N.M."/>
            <person name="Green B.R."/>
            <person name="Grisdale C.J."/>
            <person name="Hempel F."/>
            <person name="Henrissat B."/>
            <person name="Hoppner M.P."/>
            <person name="Ishida K."/>
            <person name="Kim E."/>
            <person name="Koreny L."/>
            <person name="Kroth P.G."/>
            <person name="Liu Y."/>
            <person name="Malik S.B."/>
            <person name="Maier U.G."/>
            <person name="McRose D."/>
            <person name="Mock T."/>
            <person name="Neilson J.A."/>
            <person name="Onodera N.T."/>
            <person name="Poole A.M."/>
            <person name="Pritham E.J."/>
            <person name="Richards T.A."/>
            <person name="Rocap G."/>
            <person name="Roy S.W."/>
            <person name="Sarai C."/>
            <person name="Schaack S."/>
            <person name="Shirato S."/>
            <person name="Slamovits C.H."/>
            <person name="Spencer D.F."/>
            <person name="Suzuki S."/>
            <person name="Worden A.Z."/>
            <person name="Zauner S."/>
            <person name="Barry K."/>
            <person name="Bell C."/>
            <person name="Bharti A.K."/>
            <person name="Crow J.A."/>
            <person name="Grimwood J."/>
            <person name="Kramer R."/>
            <person name="Lindquist E."/>
            <person name="Lucas S."/>
            <person name="Salamov A."/>
            <person name="McFadden G.I."/>
            <person name="Lane C.E."/>
            <person name="Keeling P.J."/>
            <person name="Gray M.W."/>
            <person name="Grigoriev I.V."/>
            <person name="Archibald J.M."/>
        </authorList>
    </citation>
    <scope>NUCLEOTIDE SEQUENCE</scope>
    <source>
        <strain evidence="2 4">CCMP2712</strain>
    </source>
</reference>
<dbReference type="EMBL" id="JH992982">
    <property type="protein sequence ID" value="EKX49237.1"/>
    <property type="molecule type" value="Genomic_DNA"/>
</dbReference>
<evidence type="ECO:0000313" key="2">
    <source>
        <dbReference type="EMBL" id="EKX49237.1"/>
    </source>
</evidence>
<feature type="transmembrane region" description="Helical" evidence="1">
    <location>
        <begin position="36"/>
        <end position="55"/>
    </location>
</feature>
<gene>
    <name evidence="2" type="ORF">GUITHDRAFT_162110</name>
</gene>
<keyword evidence="1" id="KW-1133">Transmembrane helix</keyword>
<dbReference type="Proteomes" id="UP000011087">
    <property type="component" value="Unassembled WGS sequence"/>
</dbReference>
<evidence type="ECO:0000313" key="3">
    <source>
        <dbReference type="EnsemblProtists" id="EKX49237"/>
    </source>
</evidence>
<accession>L1JLK6</accession>
<sequence>MAKGEFATNYDTTENLVRPTDIESFARRTRKLSSRATAVISAVALVMIICVKVSAAGHGLKLHDSEGFPISLGQNGTATENVTDMIDNIAHVEADEDSAKIDPDASFVVGWDKSHWKTSDWASWIIPGPIVTIFVTGFVFYMYGPAWAAGLCAVLVTVDVFAFYMNA</sequence>
<dbReference type="KEGG" id="gtt:GUITHDRAFT_162110"/>
<evidence type="ECO:0000256" key="1">
    <source>
        <dbReference type="SAM" id="Phobius"/>
    </source>
</evidence>
<dbReference type="RefSeq" id="XP_005836217.1">
    <property type="nucleotide sequence ID" value="XM_005836160.1"/>
</dbReference>
<keyword evidence="1" id="KW-0472">Membrane</keyword>
<dbReference type="AlphaFoldDB" id="L1JLK6"/>
<dbReference type="PaxDb" id="55529-EKX49237"/>
<keyword evidence="4" id="KW-1185">Reference proteome</keyword>
<proteinExistence type="predicted"/>
<feature type="transmembrane region" description="Helical" evidence="1">
    <location>
        <begin position="146"/>
        <end position="165"/>
    </location>
</feature>
<protein>
    <submittedName>
        <fullName evidence="2 3">Uncharacterized protein</fullName>
    </submittedName>
</protein>
<reference evidence="4" key="2">
    <citation type="submission" date="2012-11" db="EMBL/GenBank/DDBJ databases">
        <authorList>
            <person name="Kuo A."/>
            <person name="Curtis B.A."/>
            <person name="Tanifuji G."/>
            <person name="Burki F."/>
            <person name="Gruber A."/>
            <person name="Irimia M."/>
            <person name="Maruyama S."/>
            <person name="Arias M.C."/>
            <person name="Ball S.G."/>
            <person name="Gile G.H."/>
            <person name="Hirakawa Y."/>
            <person name="Hopkins J.F."/>
            <person name="Rensing S.A."/>
            <person name="Schmutz J."/>
            <person name="Symeonidi A."/>
            <person name="Elias M."/>
            <person name="Eveleigh R.J."/>
            <person name="Herman E.K."/>
            <person name="Klute M.J."/>
            <person name="Nakayama T."/>
            <person name="Obornik M."/>
            <person name="Reyes-Prieto A."/>
            <person name="Armbrust E.V."/>
            <person name="Aves S.J."/>
            <person name="Beiko R.G."/>
            <person name="Coutinho P."/>
            <person name="Dacks J.B."/>
            <person name="Durnford D.G."/>
            <person name="Fast N.M."/>
            <person name="Green B.R."/>
            <person name="Grisdale C."/>
            <person name="Hempe F."/>
            <person name="Henrissat B."/>
            <person name="Hoppner M.P."/>
            <person name="Ishida K.-I."/>
            <person name="Kim E."/>
            <person name="Koreny L."/>
            <person name="Kroth P.G."/>
            <person name="Liu Y."/>
            <person name="Malik S.-B."/>
            <person name="Maier U.G."/>
            <person name="McRose D."/>
            <person name="Mock T."/>
            <person name="Neilson J.A."/>
            <person name="Onodera N.T."/>
            <person name="Poole A.M."/>
            <person name="Pritham E.J."/>
            <person name="Richards T.A."/>
            <person name="Rocap G."/>
            <person name="Roy S.W."/>
            <person name="Sarai C."/>
            <person name="Schaack S."/>
            <person name="Shirato S."/>
            <person name="Slamovits C.H."/>
            <person name="Spencer D.F."/>
            <person name="Suzuki S."/>
            <person name="Worden A.Z."/>
            <person name="Zauner S."/>
            <person name="Barry K."/>
            <person name="Bell C."/>
            <person name="Bharti A.K."/>
            <person name="Crow J.A."/>
            <person name="Grimwood J."/>
            <person name="Kramer R."/>
            <person name="Lindquist E."/>
            <person name="Lucas S."/>
            <person name="Salamov A."/>
            <person name="McFadden G.I."/>
            <person name="Lane C.E."/>
            <person name="Keeling P.J."/>
            <person name="Gray M.W."/>
            <person name="Grigoriev I.V."/>
            <person name="Archibald J.M."/>
        </authorList>
    </citation>
    <scope>NUCLEOTIDE SEQUENCE</scope>
    <source>
        <strain evidence="4">CCMP2712</strain>
    </source>
</reference>
<reference evidence="3" key="3">
    <citation type="submission" date="2016-03" db="UniProtKB">
        <authorList>
            <consortium name="EnsemblProtists"/>
        </authorList>
    </citation>
    <scope>IDENTIFICATION</scope>
</reference>